<accession>A0A2M4B4X9</accession>
<name>A0A2M4B4X9_9DIPT</name>
<evidence type="ECO:0000256" key="1">
    <source>
        <dbReference type="SAM" id="MobiDB-lite"/>
    </source>
</evidence>
<protein>
    <submittedName>
        <fullName evidence="2">Putative secreted protein</fullName>
    </submittedName>
</protein>
<feature type="region of interest" description="Disordered" evidence="1">
    <location>
        <begin position="9"/>
        <end position="33"/>
    </location>
</feature>
<reference evidence="2" key="1">
    <citation type="submission" date="2018-01" db="EMBL/GenBank/DDBJ databases">
        <title>An insight into the sialome of Amazonian anophelines.</title>
        <authorList>
            <person name="Ribeiro J.M."/>
            <person name="Scarpassa V."/>
            <person name="Calvo E."/>
        </authorList>
    </citation>
    <scope>NUCLEOTIDE SEQUENCE</scope>
    <source>
        <tissue evidence="2">Salivary glands</tissue>
    </source>
</reference>
<evidence type="ECO:0000313" key="2">
    <source>
        <dbReference type="EMBL" id="MBW48113.1"/>
    </source>
</evidence>
<dbReference type="PANTHER" id="PTHR37449">
    <property type="match status" value="1"/>
</dbReference>
<dbReference type="AlphaFoldDB" id="A0A2M4B4X9"/>
<proteinExistence type="predicted"/>
<dbReference type="PANTHER" id="PTHR37449:SF1">
    <property type="entry name" value="OS02G0159950 PROTEIN"/>
    <property type="match status" value="1"/>
</dbReference>
<dbReference type="EMBL" id="GGFK01014792">
    <property type="protein sequence ID" value="MBW48113.1"/>
    <property type="molecule type" value="Transcribed_RNA"/>
</dbReference>
<organism evidence="2">
    <name type="scientific">Anopheles triannulatus</name>
    <dbReference type="NCBI Taxonomy" id="58253"/>
    <lineage>
        <taxon>Eukaryota</taxon>
        <taxon>Metazoa</taxon>
        <taxon>Ecdysozoa</taxon>
        <taxon>Arthropoda</taxon>
        <taxon>Hexapoda</taxon>
        <taxon>Insecta</taxon>
        <taxon>Pterygota</taxon>
        <taxon>Neoptera</taxon>
        <taxon>Endopterygota</taxon>
        <taxon>Diptera</taxon>
        <taxon>Nematocera</taxon>
        <taxon>Culicoidea</taxon>
        <taxon>Culicidae</taxon>
        <taxon>Anophelinae</taxon>
        <taxon>Anopheles</taxon>
    </lineage>
</organism>
<sequence>MPASLATALASSVLPQPGGPQSNTPEGEVRPSNFNRCGYLTGARIASFSSSRISPNEPMSFQVTSGTVMKPSRFAEGCTVLSDSRKSSRWMCKPSSSVTGRAFCWFNSRSNILSSVSSLGATTRGTVGVSFVDRSIPAFSC</sequence>